<evidence type="ECO:0000256" key="1">
    <source>
        <dbReference type="SAM" id="MobiDB-lite"/>
    </source>
</evidence>
<evidence type="ECO:0000313" key="2">
    <source>
        <dbReference type="EMBL" id="MCI72540.1"/>
    </source>
</evidence>
<dbReference type="EMBL" id="LXQA010819966">
    <property type="protein sequence ID" value="MCI72540.1"/>
    <property type="molecule type" value="Genomic_DNA"/>
</dbReference>
<accession>A0A392UJJ1</accession>
<feature type="compositionally biased region" description="Polar residues" evidence="1">
    <location>
        <begin position="27"/>
        <end position="37"/>
    </location>
</feature>
<reference evidence="2 3" key="1">
    <citation type="journal article" date="2018" name="Front. Plant Sci.">
        <title>Red Clover (Trifolium pratense) and Zigzag Clover (T. medium) - A Picture of Genomic Similarities and Differences.</title>
        <authorList>
            <person name="Dluhosova J."/>
            <person name="Istvanek J."/>
            <person name="Nedelnik J."/>
            <person name="Repkova J."/>
        </authorList>
    </citation>
    <scope>NUCLEOTIDE SEQUENCE [LARGE SCALE GENOMIC DNA]</scope>
    <source>
        <strain evidence="3">cv. 10/8</strain>
        <tissue evidence="2">Leaf</tissue>
    </source>
</reference>
<feature type="region of interest" description="Disordered" evidence="1">
    <location>
        <begin position="1"/>
        <end position="41"/>
    </location>
</feature>
<keyword evidence="3" id="KW-1185">Reference proteome</keyword>
<sequence length="79" mass="8339">TEAETGNTHSPKDNVIDSQAPTPPITSPLNQHLSEANNDIDPSLLQPINIAFPPQTSDLPPINSETDLDTVAEGIKIAA</sequence>
<proteinExistence type="predicted"/>
<name>A0A392UJJ1_9FABA</name>
<feature type="non-terminal residue" evidence="2">
    <location>
        <position position="1"/>
    </location>
</feature>
<protein>
    <submittedName>
        <fullName evidence="2">Uncharacterized protein</fullName>
    </submittedName>
</protein>
<feature type="non-terminal residue" evidence="2">
    <location>
        <position position="79"/>
    </location>
</feature>
<organism evidence="2 3">
    <name type="scientific">Trifolium medium</name>
    <dbReference type="NCBI Taxonomy" id="97028"/>
    <lineage>
        <taxon>Eukaryota</taxon>
        <taxon>Viridiplantae</taxon>
        <taxon>Streptophyta</taxon>
        <taxon>Embryophyta</taxon>
        <taxon>Tracheophyta</taxon>
        <taxon>Spermatophyta</taxon>
        <taxon>Magnoliopsida</taxon>
        <taxon>eudicotyledons</taxon>
        <taxon>Gunneridae</taxon>
        <taxon>Pentapetalae</taxon>
        <taxon>rosids</taxon>
        <taxon>fabids</taxon>
        <taxon>Fabales</taxon>
        <taxon>Fabaceae</taxon>
        <taxon>Papilionoideae</taxon>
        <taxon>50 kb inversion clade</taxon>
        <taxon>NPAAA clade</taxon>
        <taxon>Hologalegina</taxon>
        <taxon>IRL clade</taxon>
        <taxon>Trifolieae</taxon>
        <taxon>Trifolium</taxon>
    </lineage>
</organism>
<dbReference type="Proteomes" id="UP000265520">
    <property type="component" value="Unassembled WGS sequence"/>
</dbReference>
<dbReference type="AlphaFoldDB" id="A0A392UJJ1"/>
<comment type="caution">
    <text evidence="2">The sequence shown here is derived from an EMBL/GenBank/DDBJ whole genome shotgun (WGS) entry which is preliminary data.</text>
</comment>
<evidence type="ECO:0000313" key="3">
    <source>
        <dbReference type="Proteomes" id="UP000265520"/>
    </source>
</evidence>